<dbReference type="EMBL" id="HBUF01357338">
    <property type="protein sequence ID" value="CAG6718360.1"/>
    <property type="molecule type" value="Transcribed_RNA"/>
</dbReference>
<dbReference type="EMBL" id="HBUF01644384">
    <property type="protein sequence ID" value="CAG6785576.1"/>
    <property type="molecule type" value="Transcribed_RNA"/>
</dbReference>
<evidence type="ECO:0000256" key="1">
    <source>
        <dbReference type="SAM" id="MobiDB-lite"/>
    </source>
</evidence>
<protein>
    <submittedName>
        <fullName evidence="2">Uncharacterized protein</fullName>
    </submittedName>
</protein>
<proteinExistence type="predicted"/>
<sequence length="102" mass="11255">MWLPNWEGRLQDQGDPRTEWCVHTGGVRHASQFNREGGHHYRNGGGNHAGRLPDGSGYDGVPSQGCYHPVPAQTPSCPTPPARWRSSLYHSRQLCCSHTHGG</sequence>
<organism evidence="2">
    <name type="scientific">Cacopsylla melanoneura</name>
    <dbReference type="NCBI Taxonomy" id="428564"/>
    <lineage>
        <taxon>Eukaryota</taxon>
        <taxon>Metazoa</taxon>
        <taxon>Ecdysozoa</taxon>
        <taxon>Arthropoda</taxon>
        <taxon>Hexapoda</taxon>
        <taxon>Insecta</taxon>
        <taxon>Pterygota</taxon>
        <taxon>Neoptera</taxon>
        <taxon>Paraneoptera</taxon>
        <taxon>Hemiptera</taxon>
        <taxon>Sternorrhyncha</taxon>
        <taxon>Psylloidea</taxon>
        <taxon>Psyllidae</taxon>
        <taxon>Psyllinae</taxon>
        <taxon>Cacopsylla</taxon>
    </lineage>
</organism>
<dbReference type="EMBL" id="HBUF01337905">
    <property type="protein sequence ID" value="CAG6698395.1"/>
    <property type="molecule type" value="Transcribed_RNA"/>
</dbReference>
<dbReference type="EMBL" id="HBUF01147744">
    <property type="protein sequence ID" value="CAG6647576.1"/>
    <property type="molecule type" value="Transcribed_RNA"/>
</dbReference>
<reference evidence="2" key="1">
    <citation type="submission" date="2021-05" db="EMBL/GenBank/DDBJ databases">
        <authorList>
            <person name="Alioto T."/>
            <person name="Alioto T."/>
            <person name="Gomez Garrido J."/>
        </authorList>
    </citation>
    <scope>NUCLEOTIDE SEQUENCE</scope>
</reference>
<name>A0A8D8U0R3_9HEMI</name>
<dbReference type="EMBL" id="HBUF01644381">
    <property type="protein sequence ID" value="CAG6785572.1"/>
    <property type="molecule type" value="Transcribed_RNA"/>
</dbReference>
<dbReference type="EMBL" id="HBUF01357336">
    <property type="protein sequence ID" value="CAG6718355.1"/>
    <property type="molecule type" value="Transcribed_RNA"/>
</dbReference>
<feature type="region of interest" description="Disordered" evidence="1">
    <location>
        <begin position="34"/>
        <end position="62"/>
    </location>
</feature>
<accession>A0A8D8U0R3</accession>
<dbReference type="AlphaFoldDB" id="A0A8D8U0R3"/>
<evidence type="ECO:0000313" key="2">
    <source>
        <dbReference type="EMBL" id="CAG6698395.1"/>
    </source>
</evidence>